<dbReference type="SMART" id="SM01117">
    <property type="entry name" value="Cyt-b5"/>
    <property type="match status" value="1"/>
</dbReference>
<organism evidence="10 11">
    <name type="scientific">Ditylenchus destructor</name>
    <dbReference type="NCBI Taxonomy" id="166010"/>
    <lineage>
        <taxon>Eukaryota</taxon>
        <taxon>Metazoa</taxon>
        <taxon>Ecdysozoa</taxon>
        <taxon>Nematoda</taxon>
        <taxon>Chromadorea</taxon>
        <taxon>Rhabditida</taxon>
        <taxon>Tylenchina</taxon>
        <taxon>Tylenchomorpha</taxon>
        <taxon>Sphaerularioidea</taxon>
        <taxon>Anguinidae</taxon>
        <taxon>Anguininae</taxon>
        <taxon>Ditylenchus</taxon>
    </lineage>
</organism>
<dbReference type="InterPro" id="IPR001199">
    <property type="entry name" value="Cyt_B5-like_heme/steroid-bd"/>
</dbReference>
<evidence type="ECO:0000256" key="1">
    <source>
        <dbReference type="ARBA" id="ARBA00004370"/>
    </source>
</evidence>
<evidence type="ECO:0000256" key="3">
    <source>
        <dbReference type="ARBA" id="ARBA00022692"/>
    </source>
</evidence>
<dbReference type="InterPro" id="IPR050668">
    <property type="entry name" value="Cytochrome_b5"/>
</dbReference>
<dbReference type="Gene3D" id="3.10.120.10">
    <property type="entry name" value="Cytochrome b5-like heme/steroid binding domain"/>
    <property type="match status" value="1"/>
</dbReference>
<evidence type="ECO:0000256" key="6">
    <source>
        <dbReference type="ARBA" id="ARBA00023136"/>
    </source>
</evidence>
<evidence type="ECO:0000256" key="4">
    <source>
        <dbReference type="ARBA" id="ARBA00022723"/>
    </source>
</evidence>
<dbReference type="EMBL" id="JAKKPZ010000010">
    <property type="protein sequence ID" value="KAI1716378.1"/>
    <property type="molecule type" value="Genomic_DNA"/>
</dbReference>
<dbReference type="PROSITE" id="PS50255">
    <property type="entry name" value="CYTOCHROME_B5_2"/>
    <property type="match status" value="1"/>
</dbReference>
<name>A0AAD4N476_9BILA</name>
<feature type="domain" description="Cytochrome b5 heme-binding" evidence="9">
    <location>
        <begin position="6"/>
        <end position="82"/>
    </location>
</feature>
<dbReference type="Proteomes" id="UP001201812">
    <property type="component" value="Unassembled WGS sequence"/>
</dbReference>
<dbReference type="PANTHER" id="PTHR19359">
    <property type="entry name" value="CYTOCHROME B5"/>
    <property type="match status" value="1"/>
</dbReference>
<proteinExistence type="inferred from homology"/>
<comment type="subcellular location">
    <subcellularLocation>
        <location evidence="1">Membrane</location>
    </subcellularLocation>
</comment>
<comment type="caution">
    <text evidence="10">The sequence shown here is derived from an EMBL/GenBank/DDBJ whole genome shotgun (WGS) entry which is preliminary data.</text>
</comment>
<dbReference type="Pfam" id="PF00173">
    <property type="entry name" value="Cyt-b5"/>
    <property type="match status" value="1"/>
</dbReference>
<feature type="transmembrane region" description="Helical" evidence="8">
    <location>
        <begin position="116"/>
        <end position="137"/>
    </location>
</feature>
<evidence type="ECO:0000256" key="5">
    <source>
        <dbReference type="ARBA" id="ARBA00023004"/>
    </source>
</evidence>
<dbReference type="InterPro" id="IPR036400">
    <property type="entry name" value="Cyt_B5-like_heme/steroid_sf"/>
</dbReference>
<evidence type="ECO:0000313" key="11">
    <source>
        <dbReference type="Proteomes" id="UP001201812"/>
    </source>
</evidence>
<protein>
    <submittedName>
        <fullName evidence="10">Cytochrome b5-like heme/Steroid binding domain-containing protein</fullName>
    </submittedName>
</protein>
<reference evidence="10" key="1">
    <citation type="submission" date="2022-01" db="EMBL/GenBank/DDBJ databases">
        <title>Genome Sequence Resource for Two Populations of Ditylenchus destructor, the Migratory Endoparasitic Phytonematode.</title>
        <authorList>
            <person name="Zhang H."/>
            <person name="Lin R."/>
            <person name="Xie B."/>
        </authorList>
    </citation>
    <scope>NUCLEOTIDE SEQUENCE</scope>
    <source>
        <strain evidence="10">BazhouSP</strain>
    </source>
</reference>
<dbReference type="SUPFAM" id="SSF55856">
    <property type="entry name" value="Cytochrome b5-like heme/steroid binding domain"/>
    <property type="match status" value="1"/>
</dbReference>
<keyword evidence="8" id="KW-1133">Transmembrane helix</keyword>
<accession>A0AAD4N476</accession>
<sequence>MAESDLVVYTVEEVAKHNDEQTTWIILDNQVYDVTKFLMEHPGGEEVILQQAGQDATESFNDVGHSQDARDMTKEYLIGRIATNETVNAQPPVESSDNANRNTLKDILLSPTWTNFLIPVGISIGVYLIYKASVYFAQRTFSRH</sequence>
<dbReference type="GO" id="GO:0016020">
    <property type="term" value="C:membrane"/>
    <property type="evidence" value="ECO:0007669"/>
    <property type="project" value="UniProtKB-SubCell"/>
</dbReference>
<dbReference type="FunFam" id="3.10.120.10:FF:000002">
    <property type="entry name" value="Cytochrome b5 type B"/>
    <property type="match status" value="1"/>
</dbReference>
<comment type="similarity">
    <text evidence="7 8">Belongs to the cytochrome b5 family.</text>
</comment>
<keyword evidence="4 8" id="KW-0479">Metal-binding</keyword>
<keyword evidence="6 8" id="KW-0472">Membrane</keyword>
<keyword evidence="2 8" id="KW-0349">Heme</keyword>
<dbReference type="PROSITE" id="PS00191">
    <property type="entry name" value="CYTOCHROME_B5_1"/>
    <property type="match status" value="1"/>
</dbReference>
<evidence type="ECO:0000256" key="8">
    <source>
        <dbReference type="RuleBase" id="RU362121"/>
    </source>
</evidence>
<dbReference type="InterPro" id="IPR018506">
    <property type="entry name" value="Cyt_B5_heme-BS"/>
</dbReference>
<evidence type="ECO:0000313" key="10">
    <source>
        <dbReference type="EMBL" id="KAI1716378.1"/>
    </source>
</evidence>
<dbReference type="AlphaFoldDB" id="A0AAD4N476"/>
<keyword evidence="11" id="KW-1185">Reference proteome</keyword>
<evidence type="ECO:0000256" key="2">
    <source>
        <dbReference type="ARBA" id="ARBA00022617"/>
    </source>
</evidence>
<dbReference type="GO" id="GO:0046872">
    <property type="term" value="F:metal ion binding"/>
    <property type="evidence" value="ECO:0007669"/>
    <property type="project" value="UniProtKB-UniRule"/>
</dbReference>
<evidence type="ECO:0000256" key="7">
    <source>
        <dbReference type="ARBA" id="ARBA00038168"/>
    </source>
</evidence>
<dbReference type="PRINTS" id="PR00363">
    <property type="entry name" value="CYTOCHROMEB5"/>
</dbReference>
<gene>
    <name evidence="10" type="ORF">DdX_07425</name>
</gene>
<keyword evidence="3 8" id="KW-0812">Transmembrane</keyword>
<keyword evidence="5 8" id="KW-0408">Iron</keyword>
<dbReference type="GO" id="GO:0020037">
    <property type="term" value="F:heme binding"/>
    <property type="evidence" value="ECO:0007669"/>
    <property type="project" value="UniProtKB-UniRule"/>
</dbReference>
<evidence type="ECO:0000259" key="9">
    <source>
        <dbReference type="PROSITE" id="PS50255"/>
    </source>
</evidence>